<dbReference type="Pfam" id="PF13007">
    <property type="entry name" value="LZ_Tnp_IS66"/>
    <property type="match status" value="1"/>
</dbReference>
<dbReference type="InterPro" id="IPR039552">
    <property type="entry name" value="IS66_C"/>
</dbReference>
<dbReference type="InterPro" id="IPR024474">
    <property type="entry name" value="Znf_dom_IS66"/>
</dbReference>
<name>A0ABS1I8R8_9PROT</name>
<keyword evidence="7" id="KW-1185">Reference proteome</keyword>
<feature type="region of interest" description="Disordered" evidence="1">
    <location>
        <begin position="83"/>
        <end position="106"/>
    </location>
</feature>
<evidence type="ECO:0000259" key="3">
    <source>
        <dbReference type="Pfam" id="PF13005"/>
    </source>
</evidence>
<evidence type="ECO:0000313" key="6">
    <source>
        <dbReference type="EMBL" id="MBK4723068.1"/>
    </source>
</evidence>
<comment type="caution">
    <text evidence="6">The sequence shown here is derived from an EMBL/GenBank/DDBJ whole genome shotgun (WGS) entry which is preliminary data.</text>
</comment>
<dbReference type="NCBIfam" id="NF033517">
    <property type="entry name" value="transpos_IS66"/>
    <property type="match status" value="1"/>
</dbReference>
<dbReference type="Proteomes" id="UP000654452">
    <property type="component" value="Unassembled WGS sequence"/>
</dbReference>
<dbReference type="Pfam" id="PF13005">
    <property type="entry name" value="zf-IS66"/>
    <property type="match status" value="1"/>
</dbReference>
<feature type="domain" description="Transposase IS66 central" evidence="2">
    <location>
        <begin position="186"/>
        <end position="471"/>
    </location>
</feature>
<evidence type="ECO:0000259" key="2">
    <source>
        <dbReference type="Pfam" id="PF03050"/>
    </source>
</evidence>
<dbReference type="InterPro" id="IPR024463">
    <property type="entry name" value="Transposase_TnpC_homeodom"/>
</dbReference>
<dbReference type="PANTHER" id="PTHR33678">
    <property type="entry name" value="BLL1576 PROTEIN"/>
    <property type="match status" value="1"/>
</dbReference>
<feature type="domain" description="Transposase IS66 C-terminal" evidence="5">
    <location>
        <begin position="478"/>
        <end position="516"/>
    </location>
</feature>
<organism evidence="6 7">
    <name type="scientific">Azospirillum aestuarii</name>
    <dbReference type="NCBI Taxonomy" id="2802052"/>
    <lineage>
        <taxon>Bacteria</taxon>
        <taxon>Pseudomonadati</taxon>
        <taxon>Pseudomonadota</taxon>
        <taxon>Alphaproteobacteria</taxon>
        <taxon>Rhodospirillales</taxon>
        <taxon>Azospirillaceae</taxon>
        <taxon>Azospirillum</taxon>
    </lineage>
</organism>
<dbReference type="RefSeq" id="WP_200487516.1">
    <property type="nucleotide sequence ID" value="NZ_JAEPIV010000039.1"/>
</dbReference>
<accession>A0ABS1I8R8</accession>
<dbReference type="InterPro" id="IPR004291">
    <property type="entry name" value="Transposase_IS66_central"/>
</dbReference>
<dbReference type="PANTHER" id="PTHR33678:SF1">
    <property type="entry name" value="BLL1576 PROTEIN"/>
    <property type="match status" value="1"/>
</dbReference>
<feature type="domain" description="Transposase TnpC homeodomain" evidence="4">
    <location>
        <begin position="39"/>
        <end position="111"/>
    </location>
</feature>
<dbReference type="Pfam" id="PF13817">
    <property type="entry name" value="DDE_Tnp_IS66_C"/>
    <property type="match status" value="1"/>
</dbReference>
<sequence length="524" mass="58388">MRFDLDNLPADPALLQQLVRDLAEVVERQKADLAELEALRQQLRQMQRTVFGRRSERLDADQLDLGLDDLEADIARVEAKLATDSLDTAPEPAEATEGQEGRGRDWPDHLPLHDVIMEPEGLDAAAGVCPCCGDALHAAGETIARMVDYVPAQVRVLRIRRPKYACRGCGCGTLHQASAPDKPAAKGMATPAMLAHVITSRYCDHLPFYRQAQILARNGFPVDRSVLARWAGQACWWLETVQEELAKAVFASAKLFADDTPMPTLAPGTGRVKTGRFWAYARDDRPWQGTDPPAVVYAYTSDRKGERPAGHLRDFHGVLQVDGYAGFERLAAGNRVVLAACWSHARRRFYDLAENGSPIAAEALRRIARLYAIEERIRGRTADERRQVRQAESAPQVADLKLWLERALPRLPGRSKLAEAIRYALGRWKALCVYLDDGRVEMDTNTVERCIRPVALSRKNSLFAGSEGGGHRWAVIASLVETCKLNDVEPFAYLRDILERMVNGYPASRVADLLPWNWKPAVNS</sequence>
<dbReference type="EMBL" id="JAEPIV010000039">
    <property type="protein sequence ID" value="MBK4723068.1"/>
    <property type="molecule type" value="Genomic_DNA"/>
</dbReference>
<proteinExistence type="predicted"/>
<dbReference type="Pfam" id="PF03050">
    <property type="entry name" value="DDE_Tnp_IS66"/>
    <property type="match status" value="1"/>
</dbReference>
<dbReference type="InterPro" id="IPR052344">
    <property type="entry name" value="Transposase-related"/>
</dbReference>
<protein>
    <submittedName>
        <fullName evidence="6">IS66 family transposase</fullName>
    </submittedName>
</protein>
<evidence type="ECO:0000259" key="5">
    <source>
        <dbReference type="Pfam" id="PF13817"/>
    </source>
</evidence>
<evidence type="ECO:0000259" key="4">
    <source>
        <dbReference type="Pfam" id="PF13007"/>
    </source>
</evidence>
<gene>
    <name evidence="6" type="ORF">JJL56_29885</name>
</gene>
<evidence type="ECO:0000313" key="7">
    <source>
        <dbReference type="Proteomes" id="UP000654452"/>
    </source>
</evidence>
<reference evidence="6 7" key="1">
    <citation type="submission" date="2021-01" db="EMBL/GenBank/DDBJ databases">
        <title>Azospirillum sp. YIM DDC1 draft genome.</title>
        <authorList>
            <person name="Wang Y.-X."/>
        </authorList>
    </citation>
    <scope>NUCLEOTIDE SEQUENCE [LARGE SCALE GENOMIC DNA]</scope>
    <source>
        <strain evidence="6 7">YIM DDC1</strain>
    </source>
</reference>
<feature type="domain" description="Transposase IS66 zinc-finger binding" evidence="3">
    <location>
        <begin position="128"/>
        <end position="170"/>
    </location>
</feature>
<evidence type="ECO:0000256" key="1">
    <source>
        <dbReference type="SAM" id="MobiDB-lite"/>
    </source>
</evidence>